<dbReference type="AlphaFoldDB" id="A0A9D2IV02"/>
<dbReference type="EMBL" id="DXBU01000155">
    <property type="protein sequence ID" value="HIZ23432.1"/>
    <property type="molecule type" value="Genomic_DNA"/>
</dbReference>
<feature type="domain" description="Periplasmic binding protein" evidence="3">
    <location>
        <begin position="47"/>
        <end position="296"/>
    </location>
</feature>
<comment type="caution">
    <text evidence="4">The sequence shown here is derived from an EMBL/GenBank/DDBJ whole genome shotgun (WGS) entry which is preliminary data.</text>
</comment>
<gene>
    <name evidence="4" type="ORF">IAA21_11675</name>
</gene>
<dbReference type="InterPro" id="IPR025997">
    <property type="entry name" value="SBP_2_dom"/>
</dbReference>
<organism evidence="4 5">
    <name type="scientific">Candidatus Blautia faecigallinarum</name>
    <dbReference type="NCBI Taxonomy" id="2838488"/>
    <lineage>
        <taxon>Bacteria</taxon>
        <taxon>Bacillati</taxon>
        <taxon>Bacillota</taxon>
        <taxon>Clostridia</taxon>
        <taxon>Lachnospirales</taxon>
        <taxon>Lachnospiraceae</taxon>
        <taxon>Blautia</taxon>
    </lineage>
</organism>
<dbReference type="Pfam" id="PF13407">
    <property type="entry name" value="Peripla_BP_4"/>
    <property type="match status" value="1"/>
</dbReference>
<dbReference type="PANTHER" id="PTHR30036:SF7">
    <property type="entry name" value="ABC TRANSPORTER PERIPLASMIC-BINDING PROTEIN YPHF"/>
    <property type="match status" value="1"/>
</dbReference>
<evidence type="ECO:0000313" key="4">
    <source>
        <dbReference type="EMBL" id="HIZ23432.1"/>
    </source>
</evidence>
<dbReference type="PANTHER" id="PTHR30036">
    <property type="entry name" value="D-XYLOSE-BINDING PERIPLASMIC PROTEIN"/>
    <property type="match status" value="1"/>
</dbReference>
<accession>A0A9D2IV02</accession>
<dbReference type="CDD" id="cd20006">
    <property type="entry name" value="PBP1_ABC_sugar_binding-like"/>
    <property type="match status" value="1"/>
</dbReference>
<reference evidence="4" key="2">
    <citation type="submission" date="2021-04" db="EMBL/GenBank/DDBJ databases">
        <authorList>
            <person name="Gilroy R."/>
        </authorList>
    </citation>
    <scope>NUCLEOTIDE SEQUENCE</scope>
    <source>
        <strain evidence="4">14324</strain>
    </source>
</reference>
<dbReference type="InterPro" id="IPR028082">
    <property type="entry name" value="Peripla_BP_I"/>
</dbReference>
<dbReference type="Gene3D" id="3.40.50.2300">
    <property type="match status" value="2"/>
</dbReference>
<dbReference type="InterPro" id="IPR050555">
    <property type="entry name" value="Bact_Solute-Bind_Prot2"/>
</dbReference>
<sequence length="335" mass="37345">MKKHKKRLMLLAGVLVLACGAFVWNFFFRQPADKEQWSLIYVPKTEDGTNDFWTSLISGTRMAAKEYNISLEVLAPDAEQNVELQNELIEEAVLKKPDALLVSPSSFTESAGILEEAKKQGIRIVFIDSYMEEDLQDLTVATDNLEVGRKLGEYAGTLLTEDSKIAVVGHVQGVSTAIEREEGFREGLGEKEKNIVDVVYCDSMYEKSYRLTMELMEKYPDLEMIAGLNEYSSVGAARAVKDAGAQDRIRVVGVDSSQETVDLMEEGIFSGIVVQKAFKMGYVGVRETVRLLNGEKVEKNIDSGCELVTPENMYASEIEKLLFPFDSAKTQDEGK</sequence>
<evidence type="ECO:0000256" key="2">
    <source>
        <dbReference type="ARBA" id="ARBA00007639"/>
    </source>
</evidence>
<comment type="subcellular location">
    <subcellularLocation>
        <location evidence="1">Cell envelope</location>
    </subcellularLocation>
</comment>
<reference evidence="4" key="1">
    <citation type="journal article" date="2021" name="PeerJ">
        <title>Extensive microbial diversity within the chicken gut microbiome revealed by metagenomics and culture.</title>
        <authorList>
            <person name="Gilroy R."/>
            <person name="Ravi A."/>
            <person name="Getino M."/>
            <person name="Pursley I."/>
            <person name="Horton D.L."/>
            <person name="Alikhan N.F."/>
            <person name="Baker D."/>
            <person name="Gharbi K."/>
            <person name="Hall N."/>
            <person name="Watson M."/>
            <person name="Adriaenssens E.M."/>
            <person name="Foster-Nyarko E."/>
            <person name="Jarju S."/>
            <person name="Secka A."/>
            <person name="Antonio M."/>
            <person name="Oren A."/>
            <person name="Chaudhuri R.R."/>
            <person name="La Ragione R."/>
            <person name="Hildebrand F."/>
            <person name="Pallen M.J."/>
        </authorList>
    </citation>
    <scope>NUCLEOTIDE SEQUENCE</scope>
    <source>
        <strain evidence="4">14324</strain>
    </source>
</reference>
<dbReference type="GO" id="GO:0030288">
    <property type="term" value="C:outer membrane-bounded periplasmic space"/>
    <property type="evidence" value="ECO:0007669"/>
    <property type="project" value="TreeGrafter"/>
</dbReference>
<dbReference type="GO" id="GO:0030246">
    <property type="term" value="F:carbohydrate binding"/>
    <property type="evidence" value="ECO:0007669"/>
    <property type="project" value="TreeGrafter"/>
</dbReference>
<evidence type="ECO:0000313" key="5">
    <source>
        <dbReference type="Proteomes" id="UP000824041"/>
    </source>
</evidence>
<evidence type="ECO:0000259" key="3">
    <source>
        <dbReference type="Pfam" id="PF13407"/>
    </source>
</evidence>
<comment type="similarity">
    <text evidence="2">Belongs to the bacterial solute-binding protein 2 family.</text>
</comment>
<evidence type="ECO:0000256" key="1">
    <source>
        <dbReference type="ARBA" id="ARBA00004196"/>
    </source>
</evidence>
<dbReference type="PROSITE" id="PS51257">
    <property type="entry name" value="PROKAR_LIPOPROTEIN"/>
    <property type="match status" value="1"/>
</dbReference>
<dbReference type="SUPFAM" id="SSF53822">
    <property type="entry name" value="Periplasmic binding protein-like I"/>
    <property type="match status" value="1"/>
</dbReference>
<name>A0A9D2IV02_9FIRM</name>
<proteinExistence type="inferred from homology"/>
<dbReference type="Proteomes" id="UP000824041">
    <property type="component" value="Unassembled WGS sequence"/>
</dbReference>
<protein>
    <submittedName>
        <fullName evidence="4">Substrate-binding domain-containing protein</fullName>
    </submittedName>
</protein>